<name>A0A0E4BTQ3_9BRAD</name>
<dbReference type="SUPFAM" id="SSF51735">
    <property type="entry name" value="NAD(P)-binding Rossmann-fold domains"/>
    <property type="match status" value="1"/>
</dbReference>
<sequence length="278" mass="30965">MREDMPRILMTGASGGIGTSLRKLLPPIYPDLLLSDIKPPADLGANEKFKAADLADLAQCEAICEGVDGIIHFGGYSVEGPWDDILQANIIGGYNLFEAAYRKGVKRVVFASSNHAVGFYPRHHKIGTDVTPRPDGRYGVSKVFGEAVGALYADKHGLKVTCLRIGNFGDMPLDQRRLSIWLKPDDLVQLCRIGLEHPDIHFEVFYGASLNERAWWDNHRAYEFGYRPTGRAEDFREHAMAEQAKLKPDPVGDHYQGGAFCSNEFDGDASRIIDWTKR</sequence>
<keyword evidence="3" id="KW-0520">NAD</keyword>
<dbReference type="EMBL" id="AP014685">
    <property type="protein sequence ID" value="BAR59967.1"/>
    <property type="molecule type" value="Genomic_DNA"/>
</dbReference>
<dbReference type="PANTHER" id="PTHR43103">
    <property type="entry name" value="NUCLEOSIDE-DIPHOSPHATE-SUGAR EPIMERASE"/>
    <property type="match status" value="1"/>
</dbReference>
<evidence type="ECO:0000256" key="3">
    <source>
        <dbReference type="ARBA" id="ARBA00023027"/>
    </source>
</evidence>
<dbReference type="Proteomes" id="UP000063308">
    <property type="component" value="Chromosome"/>
</dbReference>
<evidence type="ECO:0000256" key="1">
    <source>
        <dbReference type="ARBA" id="ARBA00007637"/>
    </source>
</evidence>
<reference evidence="5 6" key="1">
    <citation type="submission" date="2014-11" db="EMBL/GenBank/DDBJ databases">
        <title>Symbiosis island explosion on the genome of extra-slow-growing strains of soybean bradyrhizobia with massive insertion sequences.</title>
        <authorList>
            <person name="Iida T."/>
            <person name="Minamisawa K."/>
        </authorList>
    </citation>
    <scope>NUCLEOTIDE SEQUENCE [LARGE SCALE GENOMIC DNA]</scope>
    <source>
        <strain evidence="5 6">NK6</strain>
    </source>
</reference>
<dbReference type="AlphaFoldDB" id="A0A0E4BTQ3"/>
<protein>
    <recommendedName>
        <fullName evidence="4">NAD-dependent epimerase/dehydratase domain-containing protein</fullName>
    </recommendedName>
</protein>
<gene>
    <name evidence="5" type="ORF">NK6_6816</name>
</gene>
<evidence type="ECO:0000313" key="6">
    <source>
        <dbReference type="Proteomes" id="UP000063308"/>
    </source>
</evidence>
<organism evidence="5 6">
    <name type="scientific">Bradyrhizobium diazoefficiens</name>
    <dbReference type="NCBI Taxonomy" id="1355477"/>
    <lineage>
        <taxon>Bacteria</taxon>
        <taxon>Pseudomonadati</taxon>
        <taxon>Pseudomonadota</taxon>
        <taxon>Alphaproteobacteria</taxon>
        <taxon>Hyphomicrobiales</taxon>
        <taxon>Nitrobacteraceae</taxon>
        <taxon>Bradyrhizobium</taxon>
    </lineage>
</organism>
<dbReference type="Gene3D" id="3.40.50.720">
    <property type="entry name" value="NAD(P)-binding Rossmann-like Domain"/>
    <property type="match status" value="1"/>
</dbReference>
<proteinExistence type="inferred from homology"/>
<feature type="domain" description="NAD-dependent epimerase/dehydratase" evidence="4">
    <location>
        <begin position="8"/>
        <end position="167"/>
    </location>
</feature>
<dbReference type="GO" id="GO:0016491">
    <property type="term" value="F:oxidoreductase activity"/>
    <property type="evidence" value="ECO:0007669"/>
    <property type="project" value="UniProtKB-KW"/>
</dbReference>
<dbReference type="InterPro" id="IPR036291">
    <property type="entry name" value="NAD(P)-bd_dom_sf"/>
</dbReference>
<accession>A0A0E4BTQ3</accession>
<comment type="similarity">
    <text evidence="1">Belongs to the NAD(P)-dependent epimerase/dehydratase family.</text>
</comment>
<evidence type="ECO:0000256" key="2">
    <source>
        <dbReference type="ARBA" id="ARBA00023002"/>
    </source>
</evidence>
<dbReference type="Pfam" id="PF01370">
    <property type="entry name" value="Epimerase"/>
    <property type="match status" value="1"/>
</dbReference>
<evidence type="ECO:0000259" key="4">
    <source>
        <dbReference type="Pfam" id="PF01370"/>
    </source>
</evidence>
<dbReference type="InterPro" id="IPR001509">
    <property type="entry name" value="Epimerase_deHydtase"/>
</dbReference>
<keyword evidence="2" id="KW-0560">Oxidoreductase</keyword>
<dbReference type="PANTHER" id="PTHR43103:SF5">
    <property type="entry name" value="4-EPIMERASE, PUTATIVE (AFU_ORTHOLOGUE AFUA_7G00360)-RELATED"/>
    <property type="match status" value="1"/>
</dbReference>
<evidence type="ECO:0000313" key="5">
    <source>
        <dbReference type="EMBL" id="BAR59967.1"/>
    </source>
</evidence>